<comment type="caution">
    <text evidence="1">The sequence shown here is derived from an EMBL/GenBank/DDBJ whole genome shotgun (WGS) entry which is preliminary data.</text>
</comment>
<keyword evidence="2" id="KW-1185">Reference proteome</keyword>
<gene>
    <name evidence="1" type="ORF">MLD38_027847</name>
</gene>
<dbReference type="Proteomes" id="UP001057402">
    <property type="component" value="Chromosome 7"/>
</dbReference>
<evidence type="ECO:0000313" key="1">
    <source>
        <dbReference type="EMBL" id="KAI4343325.1"/>
    </source>
</evidence>
<organism evidence="1 2">
    <name type="scientific">Melastoma candidum</name>
    <dbReference type="NCBI Taxonomy" id="119954"/>
    <lineage>
        <taxon>Eukaryota</taxon>
        <taxon>Viridiplantae</taxon>
        <taxon>Streptophyta</taxon>
        <taxon>Embryophyta</taxon>
        <taxon>Tracheophyta</taxon>
        <taxon>Spermatophyta</taxon>
        <taxon>Magnoliopsida</taxon>
        <taxon>eudicotyledons</taxon>
        <taxon>Gunneridae</taxon>
        <taxon>Pentapetalae</taxon>
        <taxon>rosids</taxon>
        <taxon>malvids</taxon>
        <taxon>Myrtales</taxon>
        <taxon>Melastomataceae</taxon>
        <taxon>Melastomatoideae</taxon>
        <taxon>Melastomateae</taxon>
        <taxon>Melastoma</taxon>
    </lineage>
</organism>
<dbReference type="EMBL" id="CM042886">
    <property type="protein sequence ID" value="KAI4343325.1"/>
    <property type="molecule type" value="Genomic_DNA"/>
</dbReference>
<proteinExistence type="predicted"/>
<sequence length="364" mass="38754">MNDLFCSPFLYILFLLSSVAVRAISGLCTCELTTGPQHEADLRKALTYKLMGIGSILVASTIGVTLPVLGKTFAVLHPENSAFFLIKSFAAGVILATGLVHILPDAFESLKSPSVKGIPWEGFPVAGFIVMLSMISTMVLEAFATGYLKRCHRSHGGIKEQPVKEEDEMWEGHLHVHTHASHGHAHGSTHYLPAPQPHGQELDPTDLVRHRVVSQVMELGIVVHSVIIGLSLGASRSAKTIKPLAVALTFHQLFEGMGLGGCISQANFKFRAVAAMVMFFCLTTPVGIAVGVAMTGFHGGRAYIIMEGVLNSASAGILICMALVDLIAADFSTPVAVNHPKLLLAASLSLILGAATMSLLSRWA</sequence>
<accession>A0ACB9P8Q2</accession>
<reference evidence="2" key="1">
    <citation type="journal article" date="2023" name="Front. Plant Sci.">
        <title>Chromosomal-level genome assembly of Melastoma candidum provides insights into trichome evolution.</title>
        <authorList>
            <person name="Zhong Y."/>
            <person name="Wu W."/>
            <person name="Sun C."/>
            <person name="Zou P."/>
            <person name="Liu Y."/>
            <person name="Dai S."/>
            <person name="Zhou R."/>
        </authorList>
    </citation>
    <scope>NUCLEOTIDE SEQUENCE [LARGE SCALE GENOMIC DNA]</scope>
</reference>
<name>A0ACB9P8Q2_9MYRT</name>
<evidence type="ECO:0000313" key="2">
    <source>
        <dbReference type="Proteomes" id="UP001057402"/>
    </source>
</evidence>
<protein>
    <submittedName>
        <fullName evidence="1">Uncharacterized protein</fullName>
    </submittedName>
</protein>